<dbReference type="CDD" id="cd21555">
    <property type="entry name" value="OmcS-like"/>
    <property type="match status" value="1"/>
</dbReference>
<keyword evidence="6" id="KW-0408">Iron</keyword>
<dbReference type="GO" id="GO:0009061">
    <property type="term" value="P:anaerobic respiration"/>
    <property type="evidence" value="ECO:0007669"/>
    <property type="project" value="TreeGrafter"/>
</dbReference>
<accession>A0A2U3QGJ1</accession>
<evidence type="ECO:0000313" key="8">
    <source>
        <dbReference type="EMBL" id="SPQ00544.1"/>
    </source>
</evidence>
<dbReference type="Proteomes" id="UP000245125">
    <property type="component" value="Unassembled WGS sequence"/>
</dbReference>
<dbReference type="EMBL" id="OUUY01000072">
    <property type="protein sequence ID" value="SPQ00544.1"/>
    <property type="molecule type" value="Genomic_DNA"/>
</dbReference>
<dbReference type="AlphaFoldDB" id="A0A2U3QGJ1"/>
<dbReference type="GO" id="GO:0016020">
    <property type="term" value="C:membrane"/>
    <property type="evidence" value="ECO:0007669"/>
    <property type="project" value="UniProtKB-SubCell"/>
</dbReference>
<sequence length="459" mass="48694">MAMGVLGSLKRRLPIFSFMTSMVNTSSRASLFIFFSMAGFIVLAGTGHAFHEGGAGACEGCHSMHNSLDGRAAARALPQYQAGAYLLKASDQSSVCLNCHQHAGDTAPSGFHISTSESDMPTGSPPIQLSPGGDFGWLKKTYSWTDANGALQTSPGYTHGHNITAYDYGYAADGRLTTAPGGGSFQYPSNQLSCISCHDPHGRYRRSGTGTISTTGGPIIGSGSYNTSMEPFGTISAGTYRLLGGAGYQPKSLAGSYAFLYNPFFAAAPEDYNRSENTTDVRVAYGQNVSQWCANCHAMMHSSVGTLIHPADQAMSSLIISNYNSYVKTGDLTGTQATSYLSLVPFQMGDTTDMTTLKGAVGSAAGPVSGDRVMCLSCHRAHASGWESMMRFPLDTTFTTVADSSGYPVYPDPGTNPTQAMGRTTQEFQKALYDRPPTKFAAFQRTLCNKCHVQDGSGP</sequence>
<dbReference type="InterPro" id="IPR036280">
    <property type="entry name" value="Multihaem_cyt_sf"/>
</dbReference>
<dbReference type="InterPro" id="IPR051174">
    <property type="entry name" value="Cytochrome_c-type_ET"/>
</dbReference>
<keyword evidence="2" id="KW-0813">Transport</keyword>
<keyword evidence="5" id="KW-0249">Electron transport</keyword>
<dbReference type="SUPFAM" id="SSF48695">
    <property type="entry name" value="Multiheme cytochromes"/>
    <property type="match status" value="1"/>
</dbReference>
<protein>
    <submittedName>
        <fullName evidence="8">Cytochrome c (OmcT)</fullName>
    </submittedName>
</protein>
<keyword evidence="9" id="KW-1185">Reference proteome</keyword>
<name>A0A2U3QGJ1_9BACT</name>
<evidence type="ECO:0000256" key="7">
    <source>
        <dbReference type="ARBA" id="ARBA00023136"/>
    </source>
</evidence>
<dbReference type="PANTHER" id="PTHR30333">
    <property type="entry name" value="CYTOCHROME C-TYPE PROTEIN"/>
    <property type="match status" value="1"/>
</dbReference>
<evidence type="ECO:0000256" key="2">
    <source>
        <dbReference type="ARBA" id="ARBA00022448"/>
    </source>
</evidence>
<dbReference type="PANTHER" id="PTHR30333:SF1">
    <property type="entry name" value="CYTOCHROME C-TYPE PROTEIN NAPC"/>
    <property type="match status" value="1"/>
</dbReference>
<keyword evidence="4" id="KW-0479">Metal-binding</keyword>
<evidence type="ECO:0000256" key="6">
    <source>
        <dbReference type="ARBA" id="ARBA00023004"/>
    </source>
</evidence>
<evidence type="ECO:0000256" key="4">
    <source>
        <dbReference type="ARBA" id="ARBA00022723"/>
    </source>
</evidence>
<proteinExistence type="predicted"/>
<dbReference type="GO" id="GO:0046872">
    <property type="term" value="F:metal ion binding"/>
    <property type="evidence" value="ECO:0007669"/>
    <property type="project" value="UniProtKB-KW"/>
</dbReference>
<evidence type="ECO:0000256" key="1">
    <source>
        <dbReference type="ARBA" id="ARBA00004370"/>
    </source>
</evidence>
<comment type="subcellular location">
    <subcellularLocation>
        <location evidence="1">Membrane</location>
    </subcellularLocation>
</comment>
<evidence type="ECO:0000256" key="5">
    <source>
        <dbReference type="ARBA" id="ARBA00022982"/>
    </source>
</evidence>
<evidence type="ECO:0000313" key="9">
    <source>
        <dbReference type="Proteomes" id="UP000245125"/>
    </source>
</evidence>
<evidence type="ECO:0000256" key="3">
    <source>
        <dbReference type="ARBA" id="ARBA00022617"/>
    </source>
</evidence>
<gene>
    <name evidence="8" type="ORF">NBG4_270007</name>
</gene>
<keyword evidence="7" id="KW-0472">Membrane</keyword>
<organism evidence="8 9">
    <name type="scientific">Candidatus Sulfobium mesophilum</name>
    <dbReference type="NCBI Taxonomy" id="2016548"/>
    <lineage>
        <taxon>Bacteria</taxon>
        <taxon>Pseudomonadati</taxon>
        <taxon>Nitrospirota</taxon>
        <taxon>Nitrospiria</taxon>
        <taxon>Nitrospirales</taxon>
        <taxon>Nitrospiraceae</taxon>
        <taxon>Candidatus Sulfobium</taxon>
    </lineage>
</organism>
<dbReference type="GO" id="GO:0009055">
    <property type="term" value="F:electron transfer activity"/>
    <property type="evidence" value="ECO:0007669"/>
    <property type="project" value="TreeGrafter"/>
</dbReference>
<reference evidence="9" key="1">
    <citation type="submission" date="2018-03" db="EMBL/GenBank/DDBJ databases">
        <authorList>
            <person name="Zecchin S."/>
        </authorList>
    </citation>
    <scope>NUCLEOTIDE SEQUENCE [LARGE SCALE GENOMIC DNA]</scope>
</reference>
<keyword evidence="3" id="KW-0349">Heme</keyword>